<dbReference type="Pfam" id="PF05962">
    <property type="entry name" value="HutD"/>
    <property type="match status" value="1"/>
</dbReference>
<keyword evidence="2" id="KW-1185">Reference proteome</keyword>
<dbReference type="CDD" id="cd20293">
    <property type="entry name" value="cupin_HutD_N"/>
    <property type="match status" value="1"/>
</dbReference>
<sequence>MTVLIPFAGLLPVPWKNGGGSTTEIAIGPPDSGFEDFDWRVSLATIEKDGAFSSFPGVDRTLALVEGHGMSLEIDGEPTLVNEADPVVAFDGSAQVIAKLSRGGSTDFNAMTRSERCYHTFGRRRLTGDSTFVARADVTVLFLAEGDALELRNEQERIGMVRYDAVVLEPGSTWRLEAGQGMIYIVDVWYHEEEDEENYE</sequence>
<evidence type="ECO:0008006" key="3">
    <source>
        <dbReference type="Google" id="ProtNLM"/>
    </source>
</evidence>
<name>A0ABN6THJ7_9BURK</name>
<dbReference type="InterPro" id="IPR014710">
    <property type="entry name" value="RmlC-like_jellyroll"/>
</dbReference>
<dbReference type="SUPFAM" id="SSF51182">
    <property type="entry name" value="RmlC-like cupins"/>
    <property type="match status" value="1"/>
</dbReference>
<dbReference type="InterPro" id="IPR010282">
    <property type="entry name" value="Uncharacterised_HutD/Ves"/>
</dbReference>
<organism evidence="1 2">
    <name type="scientific">Massilia varians</name>
    <dbReference type="NCBI Taxonomy" id="457921"/>
    <lineage>
        <taxon>Bacteria</taxon>
        <taxon>Pseudomonadati</taxon>
        <taxon>Pseudomonadota</taxon>
        <taxon>Betaproteobacteria</taxon>
        <taxon>Burkholderiales</taxon>
        <taxon>Oxalobacteraceae</taxon>
        <taxon>Telluria group</taxon>
        <taxon>Massilia</taxon>
    </lineage>
</organism>
<gene>
    <name evidence="1" type="ORF">MasN3_46200</name>
</gene>
<evidence type="ECO:0000313" key="2">
    <source>
        <dbReference type="Proteomes" id="UP001163336"/>
    </source>
</evidence>
<reference evidence="1" key="1">
    <citation type="submission" date="2022-11" db="EMBL/GenBank/DDBJ databases">
        <title>Isolation and characterization of PLA-degrading bacterium Massilia sp. from Antarctic soil.</title>
        <authorList>
            <person name="Sato K."/>
            <person name="Gomez-Fuentes C."/>
            <person name="Ahmad S.A."/>
            <person name="Zulkharnain A."/>
        </authorList>
    </citation>
    <scope>NUCLEOTIDE SEQUENCE</scope>
    <source>
        <strain evidence="1">N-3</strain>
    </source>
</reference>
<dbReference type="Gene3D" id="2.60.120.10">
    <property type="entry name" value="Jelly Rolls"/>
    <property type="match status" value="1"/>
</dbReference>
<dbReference type="Proteomes" id="UP001163336">
    <property type="component" value="Chromosome"/>
</dbReference>
<evidence type="ECO:0000313" key="1">
    <source>
        <dbReference type="EMBL" id="BDT61126.1"/>
    </source>
</evidence>
<dbReference type="EMBL" id="AP026966">
    <property type="protein sequence ID" value="BDT61126.1"/>
    <property type="molecule type" value="Genomic_DNA"/>
</dbReference>
<proteinExistence type="predicted"/>
<protein>
    <recommendedName>
        <fullName evidence="3">HutD/Ves family protein</fullName>
    </recommendedName>
</protein>
<dbReference type="PANTHER" id="PTHR37943:SF1">
    <property type="entry name" value="PROTEIN VES"/>
    <property type="match status" value="1"/>
</dbReference>
<dbReference type="InterPro" id="IPR011051">
    <property type="entry name" value="RmlC_Cupin_sf"/>
</dbReference>
<dbReference type="RefSeq" id="WP_281910607.1">
    <property type="nucleotide sequence ID" value="NZ_AP026966.1"/>
</dbReference>
<accession>A0ABN6THJ7</accession>
<dbReference type="PANTHER" id="PTHR37943">
    <property type="entry name" value="PROTEIN VES"/>
    <property type="match status" value="1"/>
</dbReference>